<sequence>MEGRSVHIKWLAESETKYNFPMNLPTGFKVLESHLKEVVTLRKDGCIHSIAPSIFDHVLPPLTHSEA</sequence>
<dbReference type="Gramene" id="OPUNC12G01790.1">
    <property type="protein sequence ID" value="OPUNC12G01790.1"/>
    <property type="gene ID" value="OPUNC12G01790"/>
</dbReference>
<evidence type="ECO:0000313" key="2">
    <source>
        <dbReference type="Proteomes" id="UP000026962"/>
    </source>
</evidence>
<proteinExistence type="predicted"/>
<dbReference type="HOGENOM" id="CLU_2816859_0_0_1"/>
<evidence type="ECO:0000313" key="1">
    <source>
        <dbReference type="EnsemblPlants" id="OPUNC12G01790.1"/>
    </source>
</evidence>
<name>A0A0E0MJ91_ORYPU</name>
<keyword evidence="2" id="KW-1185">Reference proteome</keyword>
<dbReference type="AlphaFoldDB" id="A0A0E0MJ91"/>
<dbReference type="Proteomes" id="UP000026962">
    <property type="component" value="Chromosome 12"/>
</dbReference>
<accession>A0A0E0MJ91</accession>
<organism evidence="1">
    <name type="scientific">Oryza punctata</name>
    <name type="common">Red rice</name>
    <dbReference type="NCBI Taxonomy" id="4537"/>
    <lineage>
        <taxon>Eukaryota</taxon>
        <taxon>Viridiplantae</taxon>
        <taxon>Streptophyta</taxon>
        <taxon>Embryophyta</taxon>
        <taxon>Tracheophyta</taxon>
        <taxon>Spermatophyta</taxon>
        <taxon>Magnoliopsida</taxon>
        <taxon>Liliopsida</taxon>
        <taxon>Poales</taxon>
        <taxon>Poaceae</taxon>
        <taxon>BOP clade</taxon>
        <taxon>Oryzoideae</taxon>
        <taxon>Oryzeae</taxon>
        <taxon>Oryzinae</taxon>
        <taxon>Oryza</taxon>
    </lineage>
</organism>
<reference evidence="1" key="1">
    <citation type="submission" date="2015-04" db="UniProtKB">
        <authorList>
            <consortium name="EnsemblPlants"/>
        </authorList>
    </citation>
    <scope>IDENTIFICATION</scope>
</reference>
<reference evidence="1" key="2">
    <citation type="submission" date="2018-05" db="EMBL/GenBank/DDBJ databases">
        <title>OpunRS2 (Oryza punctata Reference Sequence Version 2).</title>
        <authorList>
            <person name="Zhang J."/>
            <person name="Kudrna D."/>
            <person name="Lee S."/>
            <person name="Talag J."/>
            <person name="Welchert J."/>
            <person name="Wing R.A."/>
        </authorList>
    </citation>
    <scope>NUCLEOTIDE SEQUENCE [LARGE SCALE GENOMIC DNA]</scope>
</reference>
<dbReference type="EnsemblPlants" id="OPUNC12G01790.1">
    <property type="protein sequence ID" value="OPUNC12G01790.1"/>
    <property type="gene ID" value="OPUNC12G01790"/>
</dbReference>
<protein>
    <submittedName>
        <fullName evidence="1">Uncharacterized protein</fullName>
    </submittedName>
</protein>